<organism evidence="11 12">
    <name type="scientific">Saxibacter everestensis</name>
    <dbReference type="NCBI Taxonomy" id="2909229"/>
    <lineage>
        <taxon>Bacteria</taxon>
        <taxon>Bacillati</taxon>
        <taxon>Actinomycetota</taxon>
        <taxon>Actinomycetes</taxon>
        <taxon>Micrococcales</taxon>
        <taxon>Brevibacteriaceae</taxon>
        <taxon>Saxibacter</taxon>
    </lineage>
</organism>
<keyword evidence="6" id="KW-0804">Transcription</keyword>
<feature type="domain" description="OmpR/PhoB-type" evidence="10">
    <location>
        <begin position="130"/>
        <end position="228"/>
    </location>
</feature>
<dbReference type="CDD" id="cd00383">
    <property type="entry name" value="trans_reg_C"/>
    <property type="match status" value="1"/>
</dbReference>
<dbReference type="Gene3D" id="3.40.50.2300">
    <property type="match status" value="1"/>
</dbReference>
<dbReference type="InterPro" id="IPR011006">
    <property type="entry name" value="CheY-like_superfamily"/>
</dbReference>
<keyword evidence="12" id="KW-1185">Reference proteome</keyword>
<dbReference type="RefSeq" id="WP_349640485.1">
    <property type="nucleotide sequence ID" value="NZ_CP090958.1"/>
</dbReference>
<keyword evidence="5 8" id="KW-0238">DNA-binding</keyword>
<keyword evidence="2 7" id="KW-0597">Phosphoprotein</keyword>
<dbReference type="Pfam" id="PF00486">
    <property type="entry name" value="Trans_reg_C"/>
    <property type="match status" value="1"/>
</dbReference>
<dbReference type="InterPro" id="IPR001867">
    <property type="entry name" value="OmpR/PhoB-type_DNA-bd"/>
</dbReference>
<dbReference type="SUPFAM" id="SSF52172">
    <property type="entry name" value="CheY-like"/>
    <property type="match status" value="1"/>
</dbReference>
<evidence type="ECO:0000259" key="9">
    <source>
        <dbReference type="PROSITE" id="PS50110"/>
    </source>
</evidence>
<feature type="modified residue" description="4-aspartylphosphate" evidence="7">
    <location>
        <position position="57"/>
    </location>
</feature>
<dbReference type="PROSITE" id="PS51755">
    <property type="entry name" value="OMPR_PHOB"/>
    <property type="match status" value="1"/>
</dbReference>
<dbReference type="Gene3D" id="1.10.10.10">
    <property type="entry name" value="Winged helix-like DNA-binding domain superfamily/Winged helix DNA-binding domain"/>
    <property type="match status" value="1"/>
</dbReference>
<dbReference type="SMART" id="SM00862">
    <property type="entry name" value="Trans_reg_C"/>
    <property type="match status" value="1"/>
</dbReference>
<sequence length="229" mass="25131">MTMTTACRILLVDDDPEILLSLSTALGLEGYEVLTATNGREALAVTLQEDPDALIVDVTMPGTDGLTLCRQLRAAGDRVPILMLTARVSVNERVEGLDAGADDYLGKPFELDELLARLRALVRRAYPDSKSALGFADLTLEPASRSATRAGRYIEFSHTEFALLRVMVENAGQTLNRAQISAAIWDTDFGPSSNALEVYVSYLRRKLEEDGEPRLVHTVRGIGYRMAEQ</sequence>
<dbReference type="EMBL" id="CP090958">
    <property type="protein sequence ID" value="WGW13662.1"/>
    <property type="molecule type" value="Genomic_DNA"/>
</dbReference>
<dbReference type="InterPro" id="IPR036388">
    <property type="entry name" value="WH-like_DNA-bd_sf"/>
</dbReference>
<accession>A0ABY8QXH5</accession>
<evidence type="ECO:0000256" key="2">
    <source>
        <dbReference type="ARBA" id="ARBA00022553"/>
    </source>
</evidence>
<evidence type="ECO:0000256" key="6">
    <source>
        <dbReference type="ARBA" id="ARBA00023163"/>
    </source>
</evidence>
<evidence type="ECO:0000256" key="8">
    <source>
        <dbReference type="PROSITE-ProRule" id="PRU01091"/>
    </source>
</evidence>
<gene>
    <name evidence="11" type="ORF">LWF01_07855</name>
</gene>
<dbReference type="InterPro" id="IPR039420">
    <property type="entry name" value="WalR-like"/>
</dbReference>
<dbReference type="Gene3D" id="6.10.250.690">
    <property type="match status" value="1"/>
</dbReference>
<evidence type="ECO:0000256" key="4">
    <source>
        <dbReference type="ARBA" id="ARBA00023015"/>
    </source>
</evidence>
<evidence type="ECO:0000256" key="7">
    <source>
        <dbReference type="PROSITE-ProRule" id="PRU00169"/>
    </source>
</evidence>
<dbReference type="PROSITE" id="PS50110">
    <property type="entry name" value="RESPONSE_REGULATORY"/>
    <property type="match status" value="1"/>
</dbReference>
<comment type="subcellular location">
    <subcellularLocation>
        <location evidence="1">Cytoplasm</location>
    </subcellularLocation>
</comment>
<keyword evidence="4" id="KW-0805">Transcription regulation</keyword>
<evidence type="ECO:0000313" key="11">
    <source>
        <dbReference type="EMBL" id="WGW13662.1"/>
    </source>
</evidence>
<keyword evidence="3" id="KW-0902">Two-component regulatory system</keyword>
<dbReference type="Proteomes" id="UP001209083">
    <property type="component" value="Chromosome"/>
</dbReference>
<evidence type="ECO:0000256" key="5">
    <source>
        <dbReference type="ARBA" id="ARBA00023125"/>
    </source>
</evidence>
<evidence type="ECO:0000256" key="3">
    <source>
        <dbReference type="ARBA" id="ARBA00023012"/>
    </source>
</evidence>
<dbReference type="InterPro" id="IPR001789">
    <property type="entry name" value="Sig_transdc_resp-reg_receiver"/>
</dbReference>
<proteinExistence type="predicted"/>
<protein>
    <submittedName>
        <fullName evidence="11">Response regulator transcription factor</fullName>
    </submittedName>
</protein>
<reference evidence="11 12" key="1">
    <citation type="submission" date="2023-05" db="EMBL/GenBank/DDBJ databases">
        <title>Lithophilousrod everest ZFBP1038 complete genpme.</title>
        <authorList>
            <person name="Tian M."/>
        </authorList>
    </citation>
    <scope>NUCLEOTIDE SEQUENCE [LARGE SCALE GENOMIC DNA]</scope>
    <source>
        <strain evidence="11 12">ZFBP1038</strain>
    </source>
</reference>
<feature type="domain" description="Response regulatory" evidence="9">
    <location>
        <begin position="8"/>
        <end position="122"/>
    </location>
</feature>
<dbReference type="Pfam" id="PF00072">
    <property type="entry name" value="Response_reg"/>
    <property type="match status" value="1"/>
</dbReference>
<dbReference type="CDD" id="cd17627">
    <property type="entry name" value="REC_OmpR_PrrA-like"/>
    <property type="match status" value="1"/>
</dbReference>
<evidence type="ECO:0000259" key="10">
    <source>
        <dbReference type="PROSITE" id="PS51755"/>
    </source>
</evidence>
<evidence type="ECO:0000313" key="12">
    <source>
        <dbReference type="Proteomes" id="UP001209083"/>
    </source>
</evidence>
<evidence type="ECO:0000256" key="1">
    <source>
        <dbReference type="ARBA" id="ARBA00004496"/>
    </source>
</evidence>
<dbReference type="PANTHER" id="PTHR48111:SF22">
    <property type="entry name" value="REGULATOR OF RPOS"/>
    <property type="match status" value="1"/>
</dbReference>
<dbReference type="PANTHER" id="PTHR48111">
    <property type="entry name" value="REGULATOR OF RPOS"/>
    <property type="match status" value="1"/>
</dbReference>
<feature type="DNA-binding region" description="OmpR/PhoB-type" evidence="8">
    <location>
        <begin position="130"/>
        <end position="228"/>
    </location>
</feature>
<dbReference type="SMART" id="SM00448">
    <property type="entry name" value="REC"/>
    <property type="match status" value="1"/>
</dbReference>
<name>A0ABY8QXH5_9MICO</name>